<gene>
    <name evidence="2" type="primary">19</name>
    <name evidence="2" type="ORF">SEA_SONALI_19</name>
</gene>
<dbReference type="EMBL" id="MK411746">
    <property type="protein sequence ID" value="QAY16131.1"/>
    <property type="molecule type" value="Genomic_DNA"/>
</dbReference>
<evidence type="ECO:0000313" key="3">
    <source>
        <dbReference type="Proteomes" id="UP000289206"/>
    </source>
</evidence>
<keyword evidence="3" id="KW-1185">Reference proteome</keyword>
<protein>
    <submittedName>
        <fullName evidence="2">Uncharacterized protein</fullName>
    </submittedName>
</protein>
<organism evidence="2 3">
    <name type="scientific">Arthrobacter phage Sonali</name>
    <dbReference type="NCBI Taxonomy" id="2510495"/>
    <lineage>
        <taxon>Viruses</taxon>
        <taxon>Duplodnaviria</taxon>
        <taxon>Heunggongvirae</taxon>
        <taxon>Uroviricota</taxon>
        <taxon>Caudoviricetes</taxon>
        <taxon>Sonalivirus</taxon>
        <taxon>Sonalivirus sonali</taxon>
    </lineage>
</organism>
<feature type="compositionally biased region" description="Pro residues" evidence="1">
    <location>
        <begin position="317"/>
        <end position="327"/>
    </location>
</feature>
<name>A0A411CQD1_9CAUD</name>
<dbReference type="KEGG" id="vg:55011110"/>
<accession>A0A411CQD1</accession>
<evidence type="ECO:0000256" key="1">
    <source>
        <dbReference type="SAM" id="MobiDB-lite"/>
    </source>
</evidence>
<proteinExistence type="predicted"/>
<feature type="region of interest" description="Disordered" evidence="1">
    <location>
        <begin position="302"/>
        <end position="345"/>
    </location>
</feature>
<dbReference type="RefSeq" id="YP_009819692.1">
    <property type="nucleotide sequence ID" value="NC_048152.1"/>
</dbReference>
<dbReference type="Proteomes" id="UP000289206">
    <property type="component" value="Segment"/>
</dbReference>
<evidence type="ECO:0000313" key="2">
    <source>
        <dbReference type="EMBL" id="QAY16131.1"/>
    </source>
</evidence>
<reference evidence="2 3" key="1">
    <citation type="submission" date="2019-01" db="EMBL/GenBank/DDBJ databases">
        <authorList>
            <person name="Adair T.L."/>
            <person name="Lucas L.G."/>
            <person name="Young A.M."/>
            <person name="Antrich S.C."/>
            <person name="Baird A.G."/>
            <person name="Dunn E.L."/>
            <person name="Fernandes B.I."/>
            <person name="Fraley E.G."/>
            <person name="Ghanem A.X."/>
            <person name="Gilbert M.G."/>
            <person name="Morris T.B."/>
            <person name="Nortch B.D."/>
            <person name="Overcash M.E."/>
            <person name="Pavleszek K.E."/>
            <person name="Pellegrini L.I.O."/>
            <person name="Pham L.T."/>
            <person name="Rule L.S."/>
            <person name="Schultz E.M."/>
            <person name="Smith J."/>
            <person name="Thong B.J."/>
            <person name="Turner H.A."/>
            <person name="Walker G."/>
            <person name="Whitaker Z.J."/>
            <person name="Wilsey R.N."/>
            <person name="Yanney R.L."/>
            <person name="Klyczek K."/>
            <person name="Garlena R.A."/>
            <person name="Russell D.A."/>
            <person name="Pope W.H."/>
            <person name="Jacobs-Sera D."/>
            <person name="Hatfull G.F."/>
        </authorList>
    </citation>
    <scope>NUCLEOTIDE SEQUENCE [LARGE SCALE GENOMIC DNA]</scope>
</reference>
<sequence>MVNPILDPSYDLARRIQDIENQLRSLATSPILLNASTGQDGAAGLTTDTNGLHAYNASGVEVISIDTATGGVRAAGAVGSLSMLSGAEYGYTVPVLYWSTTDGGGVQSAGSVLYQSYNELVLNGPRTSTNSSSQAVLSLKDINGQLRAFNTSGAGACYLSLNNSGTFWLGNWAATAGVYTSAQNGPVLVIGGLTVSGTKNFVMDHPTIPGWSLKHASTESPHNGVEYWDTVTLDESGEVRVELPGYFEALTYAEGRNIQLTPIGRATVPVSADRITDGAFTIYGAPGQEVDWLVKAVRRSTNPDEPIDFDVEGPKENTPPPPPPPDDYIPMTEQAGPVWGPPVDG</sequence>
<dbReference type="GeneID" id="55011110"/>